<evidence type="ECO:0000256" key="1">
    <source>
        <dbReference type="ARBA" id="ARBA00022679"/>
    </source>
</evidence>
<keyword evidence="2" id="KW-0012">Acyltransferase</keyword>
<evidence type="ECO:0000313" key="5">
    <source>
        <dbReference type="Proteomes" id="UP000244904"/>
    </source>
</evidence>
<keyword evidence="5" id="KW-1185">Reference proteome</keyword>
<evidence type="ECO:0000313" key="4">
    <source>
        <dbReference type="EMBL" id="SPF80319.1"/>
    </source>
</evidence>
<dbReference type="PROSITE" id="PS51186">
    <property type="entry name" value="GNAT"/>
    <property type="match status" value="1"/>
</dbReference>
<accession>A0A2R8AWQ9</accession>
<dbReference type="InterPro" id="IPR016181">
    <property type="entry name" value="Acyl_CoA_acyltransferase"/>
</dbReference>
<protein>
    <recommendedName>
        <fullName evidence="3">N-acetyltransferase domain-containing protein</fullName>
    </recommendedName>
</protein>
<dbReference type="GO" id="GO:0008080">
    <property type="term" value="F:N-acetyltransferase activity"/>
    <property type="evidence" value="ECO:0007669"/>
    <property type="project" value="TreeGrafter"/>
</dbReference>
<evidence type="ECO:0000259" key="3">
    <source>
        <dbReference type="PROSITE" id="PS51186"/>
    </source>
</evidence>
<dbReference type="Gene3D" id="3.40.630.30">
    <property type="match status" value="1"/>
</dbReference>
<dbReference type="InterPro" id="IPR051016">
    <property type="entry name" value="Diverse_Substrate_AcTransf"/>
</dbReference>
<dbReference type="SUPFAM" id="SSF55729">
    <property type="entry name" value="Acyl-CoA N-acyltransferases (Nat)"/>
    <property type="match status" value="1"/>
</dbReference>
<dbReference type="CDD" id="cd04301">
    <property type="entry name" value="NAT_SF"/>
    <property type="match status" value="1"/>
</dbReference>
<dbReference type="PANTHER" id="PTHR10545:SF42">
    <property type="entry name" value="ACETYLTRANSFERASE"/>
    <property type="match status" value="1"/>
</dbReference>
<dbReference type="PANTHER" id="PTHR10545">
    <property type="entry name" value="DIAMINE N-ACETYLTRANSFERASE"/>
    <property type="match status" value="1"/>
</dbReference>
<keyword evidence="1" id="KW-0808">Transferase</keyword>
<gene>
    <name evidence="4" type="ORF">PRI8871_02122</name>
</gene>
<reference evidence="5" key="1">
    <citation type="submission" date="2018-03" db="EMBL/GenBank/DDBJ databases">
        <authorList>
            <person name="Rodrigo-Torres L."/>
            <person name="Arahal R. D."/>
            <person name="Lucena T."/>
        </authorList>
    </citation>
    <scope>NUCLEOTIDE SEQUENCE [LARGE SCALE GENOMIC DNA]</scope>
    <source>
        <strain evidence="5">CECT 8871</strain>
    </source>
</reference>
<organism evidence="4 5">
    <name type="scientific">Pseudoprimorskyibacter insulae</name>
    <dbReference type="NCBI Taxonomy" id="1695997"/>
    <lineage>
        <taxon>Bacteria</taxon>
        <taxon>Pseudomonadati</taxon>
        <taxon>Pseudomonadota</taxon>
        <taxon>Alphaproteobacteria</taxon>
        <taxon>Rhodobacterales</taxon>
        <taxon>Paracoccaceae</taxon>
        <taxon>Pseudoprimorskyibacter</taxon>
    </lineage>
</organism>
<dbReference type="RefSeq" id="WP_108886177.1">
    <property type="nucleotide sequence ID" value="NZ_OMOJ01000003.1"/>
</dbReference>
<evidence type="ECO:0000256" key="2">
    <source>
        <dbReference type="ARBA" id="ARBA00023315"/>
    </source>
</evidence>
<dbReference type="Proteomes" id="UP000244904">
    <property type="component" value="Unassembled WGS sequence"/>
</dbReference>
<feature type="domain" description="N-acetyltransferase" evidence="3">
    <location>
        <begin position="7"/>
        <end position="152"/>
    </location>
</feature>
<sequence>MTQDAELLIRPLTAGDKDQWRELWAAYLAFYGSAVGSEVYETTFARLIGKDERDYNCLVAEVEGELVGLVHFLFHRHCWRVEDVVYLQDLFTLKHWRGMGIGKALIEAVYACGDEAGAPTVYWLTQDFNTQARELYDKVADVTPFIKYQRPV</sequence>
<dbReference type="OrthoDB" id="9805924at2"/>
<dbReference type="EMBL" id="OMOJ01000003">
    <property type="protein sequence ID" value="SPF80319.1"/>
    <property type="molecule type" value="Genomic_DNA"/>
</dbReference>
<proteinExistence type="predicted"/>
<name>A0A2R8AWQ9_9RHOB</name>
<dbReference type="InterPro" id="IPR000182">
    <property type="entry name" value="GNAT_dom"/>
</dbReference>
<dbReference type="Pfam" id="PF00583">
    <property type="entry name" value="Acetyltransf_1"/>
    <property type="match status" value="1"/>
</dbReference>
<dbReference type="AlphaFoldDB" id="A0A2R8AWQ9"/>